<feature type="region of interest" description="Disordered" evidence="1">
    <location>
        <begin position="107"/>
        <end position="163"/>
    </location>
</feature>
<dbReference type="EMBL" id="CADCXV010000139">
    <property type="protein sequence ID" value="CAB0028417.1"/>
    <property type="molecule type" value="Genomic_DNA"/>
</dbReference>
<reference evidence="2 3" key="1">
    <citation type="submission" date="2020-02" db="EMBL/GenBank/DDBJ databases">
        <authorList>
            <person name="Ferguson B K."/>
        </authorList>
    </citation>
    <scope>NUCLEOTIDE SEQUENCE [LARGE SCALE GENOMIC DNA]</scope>
</reference>
<evidence type="ECO:0000313" key="2">
    <source>
        <dbReference type="EMBL" id="CAB0028417.1"/>
    </source>
</evidence>
<name>A0A6H5HVP9_9HYME</name>
<dbReference type="Proteomes" id="UP000479190">
    <property type="component" value="Unassembled WGS sequence"/>
</dbReference>
<dbReference type="AlphaFoldDB" id="A0A6H5HVP9"/>
<evidence type="ECO:0000313" key="3">
    <source>
        <dbReference type="Proteomes" id="UP000479190"/>
    </source>
</evidence>
<feature type="compositionally biased region" description="Low complexity" evidence="1">
    <location>
        <begin position="136"/>
        <end position="145"/>
    </location>
</feature>
<keyword evidence="3" id="KW-1185">Reference proteome</keyword>
<sequence>MPNHRWAQKQADESSMPTLIDSIFLYEAPIWRCARRRRPTSRQAEAVQSTSLRGGPAYPRWPYWADERGAHTSAASRCQGRKRDERTLSKWQDRWIRHTVYTSTILPRVRTRTRRSRSMRPKFSSSTPRTKRSRSMRPQSSSSTPRTRRSRSMRPNPPRVRHALDDLDLPARDYKYHRIPSIYMRASWPPRVDGTAVRIVGRATRGRSRERIELYTGTQYGARHTERAERLTFVD</sequence>
<evidence type="ECO:0000256" key="1">
    <source>
        <dbReference type="SAM" id="MobiDB-lite"/>
    </source>
</evidence>
<protein>
    <submittedName>
        <fullName evidence="2">Uncharacterized protein</fullName>
    </submittedName>
</protein>
<proteinExistence type="predicted"/>
<organism evidence="2 3">
    <name type="scientific">Trichogramma brassicae</name>
    <dbReference type="NCBI Taxonomy" id="86971"/>
    <lineage>
        <taxon>Eukaryota</taxon>
        <taxon>Metazoa</taxon>
        <taxon>Ecdysozoa</taxon>
        <taxon>Arthropoda</taxon>
        <taxon>Hexapoda</taxon>
        <taxon>Insecta</taxon>
        <taxon>Pterygota</taxon>
        <taxon>Neoptera</taxon>
        <taxon>Endopterygota</taxon>
        <taxon>Hymenoptera</taxon>
        <taxon>Apocrita</taxon>
        <taxon>Proctotrupomorpha</taxon>
        <taxon>Chalcidoidea</taxon>
        <taxon>Trichogrammatidae</taxon>
        <taxon>Trichogramma</taxon>
    </lineage>
</organism>
<feature type="compositionally biased region" description="Basic residues" evidence="1">
    <location>
        <begin position="109"/>
        <end position="120"/>
    </location>
</feature>
<gene>
    <name evidence="2" type="ORF">TBRA_LOCUS592</name>
</gene>
<accession>A0A6H5HVP9</accession>